<dbReference type="Proteomes" id="UP000294028">
    <property type="component" value="Unassembled WGS sequence"/>
</dbReference>
<organism evidence="1 2">
    <name type="scientific">Halogeometricum borinquense</name>
    <dbReference type="NCBI Taxonomy" id="60847"/>
    <lineage>
        <taxon>Archaea</taxon>
        <taxon>Methanobacteriati</taxon>
        <taxon>Methanobacteriota</taxon>
        <taxon>Stenosarchaea group</taxon>
        <taxon>Halobacteria</taxon>
        <taxon>Halobacteriales</taxon>
        <taxon>Haloferacaceae</taxon>
        <taxon>Halogeometricum</taxon>
    </lineage>
</organism>
<name>A0A482T6T6_9EURY</name>
<evidence type="ECO:0000313" key="2">
    <source>
        <dbReference type="Proteomes" id="UP000294028"/>
    </source>
</evidence>
<reference evidence="1 2" key="1">
    <citation type="submission" date="2018-12" db="EMBL/GenBank/DDBJ databases">
        <title>Genome analysis provides insights into bioremediation potentialities of Halogeometricum borinquense strain N11.</title>
        <authorList>
            <person name="Najjari A."/>
            <person name="Youssef N."/>
            <person name="Fhoula I."/>
            <person name="Ben Dhia O."/>
            <person name="Mahjoubi M."/>
            <person name="Ouzari H.I."/>
            <person name="Cherif A."/>
        </authorList>
    </citation>
    <scope>NUCLEOTIDE SEQUENCE [LARGE SCALE GENOMIC DNA]</scope>
    <source>
        <strain evidence="1 2">N11</strain>
    </source>
</reference>
<dbReference type="EMBL" id="RZHH01000003">
    <property type="protein sequence ID" value="RYJ08295.1"/>
    <property type="molecule type" value="Genomic_DNA"/>
</dbReference>
<protein>
    <submittedName>
        <fullName evidence="1">Uncharacterized protein</fullName>
    </submittedName>
</protein>
<proteinExistence type="predicted"/>
<gene>
    <name evidence="1" type="ORF">ELS19_17215</name>
</gene>
<dbReference type="RefSeq" id="WP_129786158.1">
    <property type="nucleotide sequence ID" value="NZ_RZHH01000003.1"/>
</dbReference>
<accession>A0A482T6T6</accession>
<sequence>MSNASVVEGEVAQIIAPDDVSDYAMTVALRRRLNQTDETLVVVRTRDRTFVERFLCYLTAPFPRLSLTDREEWAPTVLLNEERAADLSVGDRITAEVDPVEDIVEVFEEVSG</sequence>
<dbReference type="AlphaFoldDB" id="A0A482T6T6"/>
<evidence type="ECO:0000313" key="1">
    <source>
        <dbReference type="EMBL" id="RYJ08295.1"/>
    </source>
</evidence>
<comment type="caution">
    <text evidence="1">The sequence shown here is derived from an EMBL/GenBank/DDBJ whole genome shotgun (WGS) entry which is preliminary data.</text>
</comment>